<dbReference type="Proteomes" id="UP000051442">
    <property type="component" value="Unassembled WGS sequence"/>
</dbReference>
<sequence length="451" mass="51976">MIDHLFETTTLATVINGFLLVLCLYPIIGSFFWFFGSLSYRWLRPNEEDNEWEQLPVNKQPLITIMIPAHNEEVMIEATIRYLFDHLNYTNFEVLLMNDGSTDETEAIVQRLEAEYPRLRMITIEKNKGKAHAFNIGMYFAKGEYILSNDADTVPEPDALMKYMNYFIHDRDMNTSAVTANMDVQNRTKLICKSQTVEFSSIVGVIKRSQAAVNDSMYAYSGANTMYRKSFLVSVGGFRQNRATEDISIAWDHQMIGAVPRFAPNIIFHMNVPETIHDLYHQRKRWAQGGTEVWLTNIKKFLAHPIRHRYQLSMFVDSTLSIIWSFFFILTTALFIATCAYFLVTGNYERLWHAIAMSFIFVSFEMFAGSLQLLAALILDNRGAKLKYLGFAPLYMLFFWMVNPITIFMTFIPALKTIWGKGSGTWVSPKRQALIDEKKAQRAAEDAKKAN</sequence>
<gene>
    <name evidence="6" type="ORF">FD14_GL000596</name>
</gene>
<name>A0A0R2F605_9LACO</name>
<evidence type="ECO:0000313" key="7">
    <source>
        <dbReference type="Proteomes" id="UP000051442"/>
    </source>
</evidence>
<comment type="caution">
    <text evidence="6">The sequence shown here is derived from an EMBL/GenBank/DDBJ whole genome shotgun (WGS) entry which is preliminary data.</text>
</comment>
<feature type="transmembrane region" description="Helical" evidence="4">
    <location>
        <begin position="355"/>
        <end position="379"/>
    </location>
</feature>
<keyword evidence="7" id="KW-1185">Reference proteome</keyword>
<comment type="similarity">
    <text evidence="1">Belongs to the glycosyltransferase 2 family.</text>
</comment>
<evidence type="ECO:0000313" key="6">
    <source>
        <dbReference type="EMBL" id="KRN23842.1"/>
    </source>
</evidence>
<keyword evidence="4" id="KW-0472">Membrane</keyword>
<dbReference type="PATRIC" id="fig|1423804.4.peg.641"/>
<feature type="transmembrane region" description="Helical" evidence="4">
    <location>
        <begin position="12"/>
        <end position="35"/>
    </location>
</feature>
<feature type="transmembrane region" description="Helical" evidence="4">
    <location>
        <begin position="322"/>
        <end position="343"/>
    </location>
</feature>
<feature type="domain" description="Glycosyltransferase 2-like" evidence="5">
    <location>
        <begin position="64"/>
        <end position="232"/>
    </location>
</feature>
<dbReference type="EMBL" id="AYZM01000087">
    <property type="protein sequence ID" value="KRN23842.1"/>
    <property type="molecule type" value="Genomic_DNA"/>
</dbReference>
<keyword evidence="3 6" id="KW-0808">Transferase</keyword>
<accession>A0A0R2F605</accession>
<dbReference type="Gene3D" id="3.90.550.10">
    <property type="entry name" value="Spore Coat Polysaccharide Biosynthesis Protein SpsA, Chain A"/>
    <property type="match status" value="1"/>
</dbReference>
<reference evidence="6 7" key="1">
    <citation type="journal article" date="2015" name="Genome Announc.">
        <title>Expanding the biotechnology potential of lactobacilli through comparative genomics of 213 strains and associated genera.</title>
        <authorList>
            <person name="Sun Z."/>
            <person name="Harris H.M."/>
            <person name="McCann A."/>
            <person name="Guo C."/>
            <person name="Argimon S."/>
            <person name="Zhang W."/>
            <person name="Yang X."/>
            <person name="Jeffery I.B."/>
            <person name="Cooney J.C."/>
            <person name="Kagawa T.F."/>
            <person name="Liu W."/>
            <person name="Song Y."/>
            <person name="Salvetti E."/>
            <person name="Wrobel A."/>
            <person name="Rasinkangas P."/>
            <person name="Parkhill J."/>
            <person name="Rea M.C."/>
            <person name="O'Sullivan O."/>
            <person name="Ritari J."/>
            <person name="Douillard F.P."/>
            <person name="Paul Ross R."/>
            <person name="Yang R."/>
            <person name="Briner A.E."/>
            <person name="Felis G.E."/>
            <person name="de Vos W.M."/>
            <person name="Barrangou R."/>
            <person name="Klaenhammer T.R."/>
            <person name="Caufield P.W."/>
            <person name="Cui Y."/>
            <person name="Zhang H."/>
            <person name="O'Toole P.W."/>
        </authorList>
    </citation>
    <scope>NUCLEOTIDE SEQUENCE [LARGE SCALE GENOMIC DNA]</scope>
    <source>
        <strain evidence="6 7">DSM 23365</strain>
    </source>
</reference>
<keyword evidence="4" id="KW-0812">Transmembrane</keyword>
<dbReference type="InterPro" id="IPR001173">
    <property type="entry name" value="Glyco_trans_2-like"/>
</dbReference>
<dbReference type="InterPro" id="IPR029044">
    <property type="entry name" value="Nucleotide-diphossugar_trans"/>
</dbReference>
<keyword evidence="2" id="KW-0328">Glycosyltransferase</keyword>
<dbReference type="PANTHER" id="PTHR43630:SF1">
    <property type="entry name" value="POLY-BETA-1,6-N-ACETYL-D-GLUCOSAMINE SYNTHASE"/>
    <property type="match status" value="1"/>
</dbReference>
<dbReference type="PANTHER" id="PTHR43630">
    <property type="entry name" value="POLY-BETA-1,6-N-ACETYL-D-GLUCOSAMINE SYNTHASE"/>
    <property type="match status" value="1"/>
</dbReference>
<dbReference type="AlphaFoldDB" id="A0A0R2F605"/>
<evidence type="ECO:0000256" key="3">
    <source>
        <dbReference type="ARBA" id="ARBA00022679"/>
    </source>
</evidence>
<keyword evidence="4" id="KW-1133">Transmembrane helix</keyword>
<dbReference type="OrthoDB" id="9766299at2"/>
<evidence type="ECO:0000256" key="1">
    <source>
        <dbReference type="ARBA" id="ARBA00006739"/>
    </source>
</evidence>
<evidence type="ECO:0000256" key="2">
    <source>
        <dbReference type="ARBA" id="ARBA00022676"/>
    </source>
</evidence>
<dbReference type="GO" id="GO:0016757">
    <property type="term" value="F:glycosyltransferase activity"/>
    <property type="evidence" value="ECO:0007669"/>
    <property type="project" value="UniProtKB-KW"/>
</dbReference>
<dbReference type="CDD" id="cd06423">
    <property type="entry name" value="CESA_like"/>
    <property type="match status" value="1"/>
</dbReference>
<feature type="transmembrane region" description="Helical" evidence="4">
    <location>
        <begin position="391"/>
        <end position="412"/>
    </location>
</feature>
<evidence type="ECO:0000256" key="4">
    <source>
        <dbReference type="SAM" id="Phobius"/>
    </source>
</evidence>
<evidence type="ECO:0000259" key="5">
    <source>
        <dbReference type="Pfam" id="PF00535"/>
    </source>
</evidence>
<proteinExistence type="inferred from homology"/>
<protein>
    <submittedName>
        <fullName evidence="6">Glycosyltransferase</fullName>
    </submittedName>
</protein>
<dbReference type="STRING" id="1423804.FD14_GL000596"/>
<dbReference type="RefSeq" id="WP_057151900.1">
    <property type="nucleotide sequence ID" value="NZ_AYZM01000087.1"/>
</dbReference>
<dbReference type="SUPFAM" id="SSF53448">
    <property type="entry name" value="Nucleotide-diphospho-sugar transferases"/>
    <property type="match status" value="1"/>
</dbReference>
<dbReference type="Pfam" id="PF00535">
    <property type="entry name" value="Glycos_transf_2"/>
    <property type="match status" value="1"/>
</dbReference>
<organism evidence="6 7">
    <name type="scientific">Secundilactobacillus similis DSM 23365 = JCM 2765</name>
    <dbReference type="NCBI Taxonomy" id="1423804"/>
    <lineage>
        <taxon>Bacteria</taxon>
        <taxon>Bacillati</taxon>
        <taxon>Bacillota</taxon>
        <taxon>Bacilli</taxon>
        <taxon>Lactobacillales</taxon>
        <taxon>Lactobacillaceae</taxon>
        <taxon>Secundilactobacillus</taxon>
    </lineage>
</organism>